<proteinExistence type="predicted"/>
<reference evidence="2" key="2">
    <citation type="submission" date="2021-09" db="EMBL/GenBank/DDBJ databases">
        <authorList>
            <person name="Jia N."/>
            <person name="Wang J."/>
            <person name="Shi W."/>
            <person name="Du L."/>
            <person name="Sun Y."/>
            <person name="Zhan W."/>
            <person name="Jiang J."/>
            <person name="Wang Q."/>
            <person name="Zhang B."/>
            <person name="Ji P."/>
            <person name="Sakyi L.B."/>
            <person name="Cui X."/>
            <person name="Yuan T."/>
            <person name="Jiang B."/>
            <person name="Yang W."/>
            <person name="Lam T.T.-Y."/>
            <person name="Chang Q."/>
            <person name="Ding S."/>
            <person name="Wang X."/>
            <person name="Zhu J."/>
            <person name="Ruan X."/>
            <person name="Zhao L."/>
            <person name="Wei J."/>
            <person name="Que T."/>
            <person name="Du C."/>
            <person name="Cheng J."/>
            <person name="Dai P."/>
            <person name="Han X."/>
            <person name="Huang E."/>
            <person name="Gao Y."/>
            <person name="Liu J."/>
            <person name="Shao H."/>
            <person name="Ye R."/>
            <person name="Li L."/>
            <person name="Wei W."/>
            <person name="Wang X."/>
            <person name="Wang C."/>
            <person name="Huo Q."/>
            <person name="Li W."/>
            <person name="Guo W."/>
            <person name="Chen H."/>
            <person name="Chen S."/>
            <person name="Zhou L."/>
            <person name="Zhou L."/>
            <person name="Ni X."/>
            <person name="Tian J."/>
            <person name="Zhou Y."/>
            <person name="Sheng Y."/>
            <person name="Liu T."/>
            <person name="Pan Y."/>
            <person name="Xia L."/>
            <person name="Li J."/>
            <person name="Zhao F."/>
            <person name="Cao W."/>
        </authorList>
    </citation>
    <scope>NUCLEOTIDE SEQUENCE</scope>
    <source>
        <strain evidence="2">Rsan-2018</strain>
        <tissue evidence="2">Larvae</tissue>
    </source>
</reference>
<dbReference type="PROSITE" id="PS50878">
    <property type="entry name" value="RT_POL"/>
    <property type="match status" value="1"/>
</dbReference>
<sequence length="995" mass="112032">MRDVRGPGQGRNISNARELATLARDFGLHDAWVLKKGGTFVPTWKRGTSETRLDRFYVSEGLIPVVADVAVGSFPPESGRISDHYPVILSMALPDRRLEGKRFWKFDLAVLADDEAKDILRAGINRTLTNARNPSLEWDALKSQWQHWAKESGRNAKMRLARDLNETLRRIRIVNAGAPLTPTTREYLELLRARYDRLFLKTTQKANLYAQDTIFRDAPELTRFLRSRRSPDGPSTYVMSVSMPDGSVSECVSDIDRRFSEYFADLFTEGDMAADSDALNNELEGLCATVSKLPAAASESLLKTVSAAEVFSVLRSMKVGSAAGPDGLPTEFYKEFWPEIGKGLVGMINEILCNERVPESLKEGKLILIPKEGKDHRLPGSWRPITVLNADYKIFAAVLVSRLKHWWPDVICTQQAGSVVGRNIFNALTLTRDLLAYMDHTRTPGLCVSLDQEHAFDRVRHEYLFAILGVYGFQPKVIDLFRIIYGNMTSTLVINGVAKGKMRLTRGVRQGCALSPMLFVLCIDPFIRSISADAEIRGLPLPGTETVTVSAYADDVTVFVRDLDSLFQALRRFEDYGRLSGAKLNISKSSALVLGDLHQTNLPCNLRIEKKIKILGFTFEQKGVASDVWDDLVQEVVDSTQKAMRCNFSFAEKAYLIKCIFLARVFYVARVTLPPPPVLQVLHRAVFSFFWDGSTERLQRDALRLPRCLGGYGLPCIGTMAQLLALRTVLGILDDVGAPTRPLAMFFLGPLRRTLVPRALGNLYPSAEITPAYYRALVALSRELTALDPDLNPREVPPARLCEQLVSARTTLNSPPPTFPWLELTSGRLPKEAADLQWQRAWRILPTLDRLQRWGIVQYARCPNCGSTETAAHAVSTCVVARTFWRLVHRSMPSLRVANYYTRDRCPRGALGRLAIAAGEYVLWRNRCRACVRRRRLWLQWPLLAQFRRTILSFLETQLSIHGEVEFLRHWSCPFLSVVNGKVRLSVVFPDQEVL</sequence>
<dbReference type="InterPro" id="IPR036691">
    <property type="entry name" value="Endo/exonu/phosph_ase_sf"/>
</dbReference>
<dbReference type="Pfam" id="PF13966">
    <property type="entry name" value="zf-RVT"/>
    <property type="match status" value="1"/>
</dbReference>
<gene>
    <name evidence="2" type="ORF">HPB52_004800</name>
</gene>
<dbReference type="CDD" id="cd01650">
    <property type="entry name" value="RT_nLTR_like"/>
    <property type="match status" value="1"/>
</dbReference>
<protein>
    <recommendedName>
        <fullName evidence="1">Reverse transcriptase domain-containing protein</fullName>
    </recommendedName>
</protein>
<dbReference type="InterPro" id="IPR000477">
    <property type="entry name" value="RT_dom"/>
</dbReference>
<dbReference type="PANTHER" id="PTHR19446">
    <property type="entry name" value="REVERSE TRANSCRIPTASES"/>
    <property type="match status" value="1"/>
</dbReference>
<name>A0A9D4PC63_RHISA</name>
<feature type="domain" description="Reverse transcriptase" evidence="1">
    <location>
        <begin position="350"/>
        <end position="619"/>
    </location>
</feature>
<evidence type="ECO:0000313" key="2">
    <source>
        <dbReference type="EMBL" id="KAH7935212.1"/>
    </source>
</evidence>
<dbReference type="SUPFAM" id="SSF56219">
    <property type="entry name" value="DNase I-like"/>
    <property type="match status" value="1"/>
</dbReference>
<dbReference type="Pfam" id="PF00078">
    <property type="entry name" value="RVT_1"/>
    <property type="match status" value="1"/>
</dbReference>
<dbReference type="Gene3D" id="3.60.10.10">
    <property type="entry name" value="Endonuclease/exonuclease/phosphatase"/>
    <property type="match status" value="1"/>
</dbReference>
<dbReference type="Proteomes" id="UP000821837">
    <property type="component" value="Unassembled WGS sequence"/>
</dbReference>
<dbReference type="SUPFAM" id="SSF56672">
    <property type="entry name" value="DNA/RNA polymerases"/>
    <property type="match status" value="1"/>
</dbReference>
<organism evidence="2 3">
    <name type="scientific">Rhipicephalus sanguineus</name>
    <name type="common">Brown dog tick</name>
    <name type="synonym">Ixodes sanguineus</name>
    <dbReference type="NCBI Taxonomy" id="34632"/>
    <lineage>
        <taxon>Eukaryota</taxon>
        <taxon>Metazoa</taxon>
        <taxon>Ecdysozoa</taxon>
        <taxon>Arthropoda</taxon>
        <taxon>Chelicerata</taxon>
        <taxon>Arachnida</taxon>
        <taxon>Acari</taxon>
        <taxon>Parasitiformes</taxon>
        <taxon>Ixodida</taxon>
        <taxon>Ixodoidea</taxon>
        <taxon>Ixodidae</taxon>
        <taxon>Rhipicephalinae</taxon>
        <taxon>Rhipicephalus</taxon>
        <taxon>Rhipicephalus</taxon>
    </lineage>
</organism>
<dbReference type="VEuPathDB" id="VectorBase:RSAN_055510"/>
<comment type="caution">
    <text evidence="2">The sequence shown here is derived from an EMBL/GenBank/DDBJ whole genome shotgun (WGS) entry which is preliminary data.</text>
</comment>
<dbReference type="GO" id="GO:0071897">
    <property type="term" value="P:DNA biosynthetic process"/>
    <property type="evidence" value="ECO:0007669"/>
    <property type="project" value="UniProtKB-ARBA"/>
</dbReference>
<reference evidence="2" key="1">
    <citation type="journal article" date="2020" name="Cell">
        <title>Large-Scale Comparative Analyses of Tick Genomes Elucidate Their Genetic Diversity and Vector Capacities.</title>
        <authorList>
            <consortium name="Tick Genome and Microbiome Consortium (TIGMIC)"/>
            <person name="Jia N."/>
            <person name="Wang J."/>
            <person name="Shi W."/>
            <person name="Du L."/>
            <person name="Sun Y."/>
            <person name="Zhan W."/>
            <person name="Jiang J.F."/>
            <person name="Wang Q."/>
            <person name="Zhang B."/>
            <person name="Ji P."/>
            <person name="Bell-Sakyi L."/>
            <person name="Cui X.M."/>
            <person name="Yuan T.T."/>
            <person name="Jiang B.G."/>
            <person name="Yang W.F."/>
            <person name="Lam T.T."/>
            <person name="Chang Q.C."/>
            <person name="Ding S.J."/>
            <person name="Wang X.J."/>
            <person name="Zhu J.G."/>
            <person name="Ruan X.D."/>
            <person name="Zhao L."/>
            <person name="Wei J.T."/>
            <person name="Ye R.Z."/>
            <person name="Que T.C."/>
            <person name="Du C.H."/>
            <person name="Zhou Y.H."/>
            <person name="Cheng J.X."/>
            <person name="Dai P.F."/>
            <person name="Guo W.B."/>
            <person name="Han X.H."/>
            <person name="Huang E.J."/>
            <person name="Li L.F."/>
            <person name="Wei W."/>
            <person name="Gao Y.C."/>
            <person name="Liu J.Z."/>
            <person name="Shao H.Z."/>
            <person name="Wang X."/>
            <person name="Wang C.C."/>
            <person name="Yang T.C."/>
            <person name="Huo Q.B."/>
            <person name="Li W."/>
            <person name="Chen H.Y."/>
            <person name="Chen S.E."/>
            <person name="Zhou L.G."/>
            <person name="Ni X.B."/>
            <person name="Tian J.H."/>
            <person name="Sheng Y."/>
            <person name="Liu T."/>
            <person name="Pan Y.S."/>
            <person name="Xia L.Y."/>
            <person name="Li J."/>
            <person name="Zhao F."/>
            <person name="Cao W.C."/>
        </authorList>
    </citation>
    <scope>NUCLEOTIDE SEQUENCE</scope>
    <source>
        <strain evidence="2">Rsan-2018</strain>
    </source>
</reference>
<accession>A0A9D4PC63</accession>
<keyword evidence="3" id="KW-1185">Reference proteome</keyword>
<dbReference type="EMBL" id="JABSTV010001255">
    <property type="protein sequence ID" value="KAH7935212.1"/>
    <property type="molecule type" value="Genomic_DNA"/>
</dbReference>
<dbReference type="InterPro" id="IPR043502">
    <property type="entry name" value="DNA/RNA_pol_sf"/>
</dbReference>
<evidence type="ECO:0000259" key="1">
    <source>
        <dbReference type="PROSITE" id="PS50878"/>
    </source>
</evidence>
<evidence type="ECO:0000313" key="3">
    <source>
        <dbReference type="Proteomes" id="UP000821837"/>
    </source>
</evidence>
<dbReference type="AlphaFoldDB" id="A0A9D4PC63"/>
<dbReference type="InterPro" id="IPR026960">
    <property type="entry name" value="RVT-Znf"/>
</dbReference>